<dbReference type="InterPro" id="IPR001647">
    <property type="entry name" value="HTH_TetR"/>
</dbReference>
<dbReference type="PANTHER" id="PTHR30055:SF240">
    <property type="entry name" value="HTH-TYPE TRANSCRIPTIONAL REGULATOR ACRR"/>
    <property type="match status" value="1"/>
</dbReference>
<feature type="domain" description="HTH tetR-type" evidence="6">
    <location>
        <begin position="10"/>
        <end position="70"/>
    </location>
</feature>
<dbReference type="PRINTS" id="PR00455">
    <property type="entry name" value="HTHTETR"/>
</dbReference>
<evidence type="ECO:0000313" key="7">
    <source>
        <dbReference type="EMBL" id="AVO46474.1"/>
    </source>
</evidence>
<accession>A0A2S0NE79</accession>
<dbReference type="PANTHER" id="PTHR30055">
    <property type="entry name" value="HTH-TYPE TRANSCRIPTIONAL REGULATOR RUTR"/>
    <property type="match status" value="1"/>
</dbReference>
<dbReference type="Pfam" id="PF00440">
    <property type="entry name" value="TetR_N"/>
    <property type="match status" value="1"/>
</dbReference>
<keyword evidence="3 5" id="KW-0238">DNA-binding</keyword>
<proteinExistence type="predicted"/>
<dbReference type="InterPro" id="IPR036271">
    <property type="entry name" value="Tet_transcr_reg_TetR-rel_C_sf"/>
</dbReference>
<dbReference type="Pfam" id="PF08361">
    <property type="entry name" value="TetR_C_2"/>
    <property type="match status" value="1"/>
</dbReference>
<evidence type="ECO:0000259" key="6">
    <source>
        <dbReference type="PROSITE" id="PS50977"/>
    </source>
</evidence>
<sequence>MARRTKAEAEETRRRLLEVAERIFHAKGVATTSLEEIASEAGVTRGAVYWHFANKADLIMALFEDAPLIHEDLLAPQALGDHPDPLALVERLAVDALTLLAADERRQRVYTILMLCEYRDDLGPVLQRKTETMDRAHAQFAGAFAEAARRGSLAPGWTSEAAAATFHWLLQGIIVDWLKYGRRFDLVARGTAAIGAQFSAYRGAAAPVAERVRRPA</sequence>
<evidence type="ECO:0000256" key="2">
    <source>
        <dbReference type="ARBA" id="ARBA00023015"/>
    </source>
</evidence>
<dbReference type="PROSITE" id="PS50977">
    <property type="entry name" value="HTH_TETR_2"/>
    <property type="match status" value="1"/>
</dbReference>
<dbReference type="InterPro" id="IPR023772">
    <property type="entry name" value="DNA-bd_HTH_TetR-type_CS"/>
</dbReference>
<evidence type="ECO:0000256" key="1">
    <source>
        <dbReference type="ARBA" id="ARBA00022491"/>
    </source>
</evidence>
<keyword evidence="4" id="KW-0804">Transcription</keyword>
<dbReference type="EMBL" id="CP027668">
    <property type="protein sequence ID" value="AVO46474.1"/>
    <property type="molecule type" value="Genomic_DNA"/>
</dbReference>
<dbReference type="PROSITE" id="PS01081">
    <property type="entry name" value="HTH_TETR_1"/>
    <property type="match status" value="1"/>
</dbReference>
<gene>
    <name evidence="7" type="ORF">C6569_16205</name>
</gene>
<dbReference type="GO" id="GO:0003700">
    <property type="term" value="F:DNA-binding transcription factor activity"/>
    <property type="evidence" value="ECO:0007669"/>
    <property type="project" value="TreeGrafter"/>
</dbReference>
<reference evidence="7 8" key="1">
    <citation type="submission" date="2018-03" db="EMBL/GenBank/DDBJ databases">
        <title>Genome sequencing of Phreatobacter sp.</title>
        <authorList>
            <person name="Kim S.-J."/>
            <person name="Heo J."/>
            <person name="Kwon S.-W."/>
        </authorList>
    </citation>
    <scope>NUCLEOTIDE SEQUENCE [LARGE SCALE GENOMIC DNA]</scope>
    <source>
        <strain evidence="7 8">S-12</strain>
    </source>
</reference>
<evidence type="ECO:0000256" key="3">
    <source>
        <dbReference type="ARBA" id="ARBA00023125"/>
    </source>
</evidence>
<dbReference type="AlphaFoldDB" id="A0A2S0NE79"/>
<dbReference type="RefSeq" id="WP_106749814.1">
    <property type="nucleotide sequence ID" value="NZ_CP027668.1"/>
</dbReference>
<dbReference type="InterPro" id="IPR009057">
    <property type="entry name" value="Homeodomain-like_sf"/>
</dbReference>
<feature type="DNA-binding region" description="H-T-H motif" evidence="5">
    <location>
        <begin position="33"/>
        <end position="52"/>
    </location>
</feature>
<dbReference type="SUPFAM" id="SSF48498">
    <property type="entry name" value="Tetracyclin repressor-like, C-terminal domain"/>
    <property type="match status" value="1"/>
</dbReference>
<protein>
    <submittedName>
        <fullName evidence="7">TetR family transcriptional regulator</fullName>
    </submittedName>
</protein>
<evidence type="ECO:0000256" key="5">
    <source>
        <dbReference type="PROSITE-ProRule" id="PRU00335"/>
    </source>
</evidence>
<evidence type="ECO:0000313" key="8">
    <source>
        <dbReference type="Proteomes" id="UP000237889"/>
    </source>
</evidence>
<keyword evidence="1" id="KW-0678">Repressor</keyword>
<organism evidence="7 8">
    <name type="scientific">Phreatobacter cathodiphilus</name>
    <dbReference type="NCBI Taxonomy" id="1868589"/>
    <lineage>
        <taxon>Bacteria</taxon>
        <taxon>Pseudomonadati</taxon>
        <taxon>Pseudomonadota</taxon>
        <taxon>Alphaproteobacteria</taxon>
        <taxon>Hyphomicrobiales</taxon>
        <taxon>Phreatobacteraceae</taxon>
        <taxon>Phreatobacter</taxon>
    </lineage>
</organism>
<dbReference type="KEGG" id="phr:C6569_16205"/>
<keyword evidence="8" id="KW-1185">Reference proteome</keyword>
<dbReference type="OrthoDB" id="9798857at2"/>
<dbReference type="SUPFAM" id="SSF46689">
    <property type="entry name" value="Homeodomain-like"/>
    <property type="match status" value="1"/>
</dbReference>
<dbReference type="GO" id="GO:0000976">
    <property type="term" value="F:transcription cis-regulatory region binding"/>
    <property type="evidence" value="ECO:0007669"/>
    <property type="project" value="TreeGrafter"/>
</dbReference>
<name>A0A2S0NE79_9HYPH</name>
<evidence type="ECO:0000256" key="4">
    <source>
        <dbReference type="ARBA" id="ARBA00023163"/>
    </source>
</evidence>
<dbReference type="InterPro" id="IPR050109">
    <property type="entry name" value="HTH-type_TetR-like_transc_reg"/>
</dbReference>
<dbReference type="Gene3D" id="1.10.357.10">
    <property type="entry name" value="Tetracycline Repressor, domain 2"/>
    <property type="match status" value="1"/>
</dbReference>
<keyword evidence="2" id="KW-0805">Transcription regulation</keyword>
<dbReference type="InterPro" id="IPR013572">
    <property type="entry name" value="Tscrpt_reg_MAATS_C"/>
</dbReference>
<dbReference type="Proteomes" id="UP000237889">
    <property type="component" value="Chromosome"/>
</dbReference>